<accession>A0AAE8MRH9</accession>
<name>A0AAE8MRH9_9PEZI</name>
<protein>
    <recommendedName>
        <fullName evidence="5">PLD phosphodiesterase domain-containing protein</fullName>
    </recommendedName>
</protein>
<evidence type="ECO:0000313" key="7">
    <source>
        <dbReference type="Proteomes" id="UP001187682"/>
    </source>
</evidence>
<gene>
    <name evidence="6" type="ORF">DNG_01367</name>
</gene>
<dbReference type="Pfam" id="PF02809">
    <property type="entry name" value="UIM"/>
    <property type="match status" value="1"/>
</dbReference>
<dbReference type="CDD" id="cd09123">
    <property type="entry name" value="PLDc_Tdp1_2"/>
    <property type="match status" value="1"/>
</dbReference>
<organism evidence="6 7">
    <name type="scientific">Cephalotrichum gorgonifer</name>
    <dbReference type="NCBI Taxonomy" id="2041049"/>
    <lineage>
        <taxon>Eukaryota</taxon>
        <taxon>Fungi</taxon>
        <taxon>Dikarya</taxon>
        <taxon>Ascomycota</taxon>
        <taxon>Pezizomycotina</taxon>
        <taxon>Sordariomycetes</taxon>
        <taxon>Hypocreomycetidae</taxon>
        <taxon>Microascales</taxon>
        <taxon>Microascaceae</taxon>
        <taxon>Cephalotrichum</taxon>
    </lineage>
</organism>
<dbReference type="InterPro" id="IPR010347">
    <property type="entry name" value="Tdp1"/>
</dbReference>
<evidence type="ECO:0000256" key="2">
    <source>
        <dbReference type="PIRSR" id="PIRSR610347-2"/>
    </source>
</evidence>
<dbReference type="Pfam" id="PF06087">
    <property type="entry name" value="Tyr-DNA_phospho"/>
    <property type="match status" value="2"/>
</dbReference>
<dbReference type="SMART" id="SM00726">
    <property type="entry name" value="UIM"/>
    <property type="match status" value="1"/>
</dbReference>
<feature type="site" description="Interaction with DNA" evidence="3">
    <location>
        <position position="406"/>
    </location>
</feature>
<dbReference type="InterPro" id="IPR001736">
    <property type="entry name" value="PLipase_D/transphosphatidylase"/>
</dbReference>
<evidence type="ECO:0000313" key="6">
    <source>
        <dbReference type="EMBL" id="SPN98317.1"/>
    </source>
</evidence>
<dbReference type="EMBL" id="ONZQ02000002">
    <property type="protein sequence ID" value="SPN98317.1"/>
    <property type="molecule type" value="Genomic_DNA"/>
</dbReference>
<dbReference type="Proteomes" id="UP001187682">
    <property type="component" value="Unassembled WGS sequence"/>
</dbReference>
<feature type="region of interest" description="Disordered" evidence="4">
    <location>
        <begin position="1"/>
        <end position="145"/>
    </location>
</feature>
<feature type="binding site" evidence="2">
    <location>
        <position position="381"/>
    </location>
    <ligand>
        <name>substrate</name>
    </ligand>
</feature>
<dbReference type="Gene3D" id="6.10.140.100">
    <property type="match status" value="1"/>
</dbReference>
<feature type="compositionally biased region" description="Basic and acidic residues" evidence="4">
    <location>
        <begin position="75"/>
        <end position="86"/>
    </location>
</feature>
<comment type="caution">
    <text evidence="6">The sequence shown here is derived from an EMBL/GenBank/DDBJ whole genome shotgun (WGS) entry which is preliminary data.</text>
</comment>
<dbReference type="Gene3D" id="3.30.870.10">
    <property type="entry name" value="Endonuclease Chain A"/>
    <property type="match status" value="1"/>
</dbReference>
<evidence type="ECO:0000256" key="3">
    <source>
        <dbReference type="PIRSR" id="PIRSR610347-3"/>
    </source>
</evidence>
<keyword evidence="7" id="KW-1185">Reference proteome</keyword>
<feature type="domain" description="PLD phosphodiesterase" evidence="5">
    <location>
        <begin position="374"/>
        <end position="409"/>
    </location>
</feature>
<dbReference type="PROSITE" id="PS50330">
    <property type="entry name" value="UIM"/>
    <property type="match status" value="1"/>
</dbReference>
<dbReference type="PANTHER" id="PTHR12415:SF4">
    <property type="entry name" value="TYROSYL-DNA PHOSPHODIESTERASE DOMAIN-CONTAINING PROTEIN"/>
    <property type="match status" value="1"/>
</dbReference>
<dbReference type="GO" id="GO:0017005">
    <property type="term" value="F:3'-tyrosyl-DNA phosphodiesterase activity"/>
    <property type="evidence" value="ECO:0007669"/>
    <property type="project" value="TreeGrafter"/>
</dbReference>
<reference evidence="6" key="1">
    <citation type="submission" date="2018-03" db="EMBL/GenBank/DDBJ databases">
        <authorList>
            <person name="Guldener U."/>
        </authorList>
    </citation>
    <scope>NUCLEOTIDE SEQUENCE</scope>
</reference>
<feature type="active site" description="Proton donor/acceptor" evidence="1">
    <location>
        <position position="379"/>
    </location>
</feature>
<dbReference type="AlphaFoldDB" id="A0AAE8MRH9"/>
<dbReference type="PANTHER" id="PTHR12415">
    <property type="entry name" value="TYROSYL-DNA PHOSPHODIESTERASE 1"/>
    <property type="match status" value="1"/>
</dbReference>
<feature type="compositionally biased region" description="Low complexity" evidence="4">
    <location>
        <begin position="128"/>
        <end position="143"/>
    </location>
</feature>
<dbReference type="SUPFAM" id="SSF56024">
    <property type="entry name" value="Phospholipase D/nuclease"/>
    <property type="match status" value="2"/>
</dbReference>
<proteinExistence type="predicted"/>
<dbReference type="GO" id="GO:0005634">
    <property type="term" value="C:nucleus"/>
    <property type="evidence" value="ECO:0007669"/>
    <property type="project" value="InterPro"/>
</dbReference>
<dbReference type="GO" id="GO:0003690">
    <property type="term" value="F:double-stranded DNA binding"/>
    <property type="evidence" value="ECO:0007669"/>
    <property type="project" value="TreeGrafter"/>
</dbReference>
<dbReference type="GO" id="GO:0006281">
    <property type="term" value="P:DNA repair"/>
    <property type="evidence" value="ECO:0007669"/>
    <property type="project" value="InterPro"/>
</dbReference>
<sequence>MVSSKPEIIDLASSSDDEDEDLKRAIAMSLQDVAASTAPPANAPEQPTKFPETHSKPKEAPVVTPGLATFGSVVLDRKKMEEERQARIAKRKLPLDGSPDQVPAPQRPRLSRETATRRQVKQDVGAMASATDTPSSTASSSRSLPFPKGAVKRTWASRCEREGDDIKIEEVFQKQLLKLAVLASYQWDDDWLLSKIDITRTRLICVAYARDEAHKDQMRANVPSSHVKFCFPPMNGPGAMHAKIQLLKFPDYLRIVVPSGNLTSYDWGETGVLENCSSLGNLNRQYLSSFYAALKGKSGYQNTDALVVRSSKSRPTRDEDLLTDHFRVYFPSQKTISASRGGPGSAGTIAFQSKWWEAASFPRNLFRDCVCRRRGLLLHSKAIFVRHTPSDGATLGWAYVGSANLSESAWGRLVKDKSTNLPRMSCRNWECGVVLSVPQPQSLSDAGETLGIETLFRGHVPIPMGIPGAAYSQNPEAQPWFFQHGMHF</sequence>
<evidence type="ECO:0000256" key="4">
    <source>
        <dbReference type="SAM" id="MobiDB-lite"/>
    </source>
</evidence>
<evidence type="ECO:0000259" key="5">
    <source>
        <dbReference type="PROSITE" id="PS50035"/>
    </source>
</evidence>
<dbReference type="CDD" id="cd09122">
    <property type="entry name" value="PLDc_Tdp1_1"/>
    <property type="match status" value="1"/>
</dbReference>
<dbReference type="InterPro" id="IPR003903">
    <property type="entry name" value="UIM_dom"/>
</dbReference>
<dbReference type="GO" id="GO:0003697">
    <property type="term" value="F:single-stranded DNA binding"/>
    <property type="evidence" value="ECO:0007669"/>
    <property type="project" value="TreeGrafter"/>
</dbReference>
<dbReference type="PROSITE" id="PS50035">
    <property type="entry name" value="PLD"/>
    <property type="match status" value="1"/>
</dbReference>
<evidence type="ECO:0000256" key="1">
    <source>
        <dbReference type="PIRSR" id="PIRSR610347-1"/>
    </source>
</evidence>